<organism evidence="1 2">
    <name type="scientific">Sclerotinia sclerotiorum (strain ATCC 18683 / 1980 / Ss-1)</name>
    <name type="common">White mold</name>
    <name type="synonym">Whetzelinia sclerotiorum</name>
    <dbReference type="NCBI Taxonomy" id="665079"/>
    <lineage>
        <taxon>Eukaryota</taxon>
        <taxon>Fungi</taxon>
        <taxon>Dikarya</taxon>
        <taxon>Ascomycota</taxon>
        <taxon>Pezizomycotina</taxon>
        <taxon>Leotiomycetes</taxon>
        <taxon>Helotiales</taxon>
        <taxon>Sclerotiniaceae</taxon>
        <taxon>Sclerotinia</taxon>
    </lineage>
</organism>
<gene>
    <name evidence="1" type="ORF">SS1G_02330</name>
</gene>
<keyword evidence="2" id="KW-1185">Reference proteome</keyword>
<dbReference type="HOGENOM" id="CLU_2607441_0_0_1"/>
<protein>
    <submittedName>
        <fullName evidence="1">Uncharacterized protein</fullName>
    </submittedName>
</protein>
<sequence>MLEVRLGTSRKWFPHMQEPIKSYSAYRVYLTSCLWLQKYGELILQHPPRALFITIFGIPRPHNARISAVKAQLDFQQCK</sequence>
<dbReference type="EMBL" id="CH476623">
    <property type="protein sequence ID" value="EDN99476.1"/>
    <property type="molecule type" value="Genomic_DNA"/>
</dbReference>
<proteinExistence type="predicted"/>
<evidence type="ECO:0000313" key="2">
    <source>
        <dbReference type="Proteomes" id="UP000001312"/>
    </source>
</evidence>
<dbReference type="KEGG" id="ssl:SS1G_02330"/>
<accession>A7EAJ8</accession>
<reference evidence="2" key="1">
    <citation type="journal article" date="2011" name="PLoS Genet.">
        <title>Genomic analysis of the necrotrophic fungal pathogens Sclerotinia sclerotiorum and Botrytis cinerea.</title>
        <authorList>
            <person name="Amselem J."/>
            <person name="Cuomo C.A."/>
            <person name="van Kan J.A."/>
            <person name="Viaud M."/>
            <person name="Benito E.P."/>
            <person name="Couloux A."/>
            <person name="Coutinho P.M."/>
            <person name="de Vries R.P."/>
            <person name="Dyer P.S."/>
            <person name="Fillinger S."/>
            <person name="Fournier E."/>
            <person name="Gout L."/>
            <person name="Hahn M."/>
            <person name="Kohn L."/>
            <person name="Lapalu N."/>
            <person name="Plummer K.M."/>
            <person name="Pradier J.M."/>
            <person name="Quevillon E."/>
            <person name="Sharon A."/>
            <person name="Simon A."/>
            <person name="ten Have A."/>
            <person name="Tudzynski B."/>
            <person name="Tudzynski P."/>
            <person name="Wincker P."/>
            <person name="Andrew M."/>
            <person name="Anthouard V."/>
            <person name="Beever R.E."/>
            <person name="Beffa R."/>
            <person name="Benoit I."/>
            <person name="Bouzid O."/>
            <person name="Brault B."/>
            <person name="Chen Z."/>
            <person name="Choquer M."/>
            <person name="Collemare J."/>
            <person name="Cotton P."/>
            <person name="Danchin E.G."/>
            <person name="Da Silva C."/>
            <person name="Gautier A."/>
            <person name="Giraud C."/>
            <person name="Giraud T."/>
            <person name="Gonzalez C."/>
            <person name="Grossetete S."/>
            <person name="Guldener U."/>
            <person name="Henrissat B."/>
            <person name="Howlett B.J."/>
            <person name="Kodira C."/>
            <person name="Kretschmer M."/>
            <person name="Lappartient A."/>
            <person name="Leroch M."/>
            <person name="Levis C."/>
            <person name="Mauceli E."/>
            <person name="Neuveglise C."/>
            <person name="Oeser B."/>
            <person name="Pearson M."/>
            <person name="Poulain J."/>
            <person name="Poussereau N."/>
            <person name="Quesneville H."/>
            <person name="Rascle C."/>
            <person name="Schumacher J."/>
            <person name="Segurens B."/>
            <person name="Sexton A."/>
            <person name="Silva E."/>
            <person name="Sirven C."/>
            <person name="Soanes D.M."/>
            <person name="Talbot N.J."/>
            <person name="Templeton M."/>
            <person name="Yandava C."/>
            <person name="Yarden O."/>
            <person name="Zeng Q."/>
            <person name="Rollins J.A."/>
            <person name="Lebrun M.H."/>
            <person name="Dickman M."/>
        </authorList>
    </citation>
    <scope>NUCLEOTIDE SEQUENCE [LARGE SCALE GENOMIC DNA]</scope>
    <source>
        <strain evidence="2">ATCC 18683 / 1980 / Ss-1</strain>
    </source>
</reference>
<evidence type="ECO:0000313" key="1">
    <source>
        <dbReference type="EMBL" id="EDN99476.1"/>
    </source>
</evidence>
<dbReference type="Proteomes" id="UP000001312">
    <property type="component" value="Unassembled WGS sequence"/>
</dbReference>
<dbReference type="AlphaFoldDB" id="A7EAJ8"/>
<dbReference type="InParanoid" id="A7EAJ8"/>
<dbReference type="RefSeq" id="XP_001596114.1">
    <property type="nucleotide sequence ID" value="XM_001596064.1"/>
</dbReference>
<name>A7EAJ8_SCLS1</name>
<dbReference type="GeneID" id="5492242"/>